<evidence type="ECO:0000259" key="9">
    <source>
        <dbReference type="PROSITE" id="PS50240"/>
    </source>
</evidence>
<gene>
    <name evidence="11" type="primary">LOC108736804</name>
</gene>
<dbReference type="PROSITE" id="PS50240">
    <property type="entry name" value="TRYPSIN_DOM"/>
    <property type="match status" value="1"/>
</dbReference>
<dbReference type="InParanoid" id="A0A1W4WXU4"/>
<reference evidence="11" key="1">
    <citation type="submission" date="2025-08" db="UniProtKB">
        <authorList>
            <consortium name="RefSeq"/>
        </authorList>
    </citation>
    <scope>IDENTIFICATION</scope>
    <source>
        <tissue evidence="11">Entire body</tissue>
    </source>
</reference>
<dbReference type="PROSITE" id="PS00135">
    <property type="entry name" value="TRYPSIN_SER"/>
    <property type="match status" value="1"/>
</dbReference>
<dbReference type="InterPro" id="IPR033116">
    <property type="entry name" value="TRYPSIN_SER"/>
</dbReference>
<dbReference type="GO" id="GO:0016485">
    <property type="term" value="P:protein processing"/>
    <property type="evidence" value="ECO:0007669"/>
    <property type="project" value="UniProtKB-ARBA"/>
</dbReference>
<comment type="subcellular location">
    <subcellularLocation>
        <location evidence="1">Secreted</location>
    </subcellularLocation>
</comment>
<dbReference type="KEGG" id="apln:108736804"/>
<feature type="signal peptide" evidence="8">
    <location>
        <begin position="1"/>
        <end position="24"/>
    </location>
</feature>
<dbReference type="GO" id="GO:0004252">
    <property type="term" value="F:serine-type endopeptidase activity"/>
    <property type="evidence" value="ECO:0007669"/>
    <property type="project" value="InterPro"/>
</dbReference>
<name>A0A1W4WXU4_AGRPL</name>
<keyword evidence="4 7" id="KW-0378">Hydrolase</keyword>
<keyword evidence="5 7" id="KW-0720">Serine protease</keyword>
<protein>
    <submittedName>
        <fullName evidence="11">Serine protease snake-like</fullName>
    </submittedName>
</protein>
<evidence type="ECO:0000256" key="8">
    <source>
        <dbReference type="SAM" id="SignalP"/>
    </source>
</evidence>
<feature type="chain" id="PRO_5010722735" evidence="8">
    <location>
        <begin position="25"/>
        <end position="314"/>
    </location>
</feature>
<sequence>MNFYISISVTLLLISIGGIVLVESVGEKAEIKCSEYGELVYSYEESPVLSRQTKLVKVSQCGIVDVPLIVGGEKARETEFPHMASIGYENQGSIKWLCGGSLISENFVLTAAHCLISPDNVSATKVLLGTIDLSAMGEGSQMKDIVQRIAHPLYNPPSKYNDIALLQLDSPVLFTKYVRPACIARSNDVNDVVSATGFGKESYSAPEGSKQLMKVQLNIIPYEKCKQQFYKKSTAVMINGLEKSMLCAGVLTGGKDTCQGDSGGPLQTVLKQPYCMYNIIGITSVGKFCGFPNAPSIYTKAADYLGWIENMVWP</sequence>
<dbReference type="Pfam" id="PF00089">
    <property type="entry name" value="Trypsin"/>
    <property type="match status" value="1"/>
</dbReference>
<dbReference type="PANTHER" id="PTHR24252">
    <property type="entry name" value="ACROSIN-RELATED"/>
    <property type="match status" value="1"/>
</dbReference>
<dbReference type="Gene3D" id="2.40.10.10">
    <property type="entry name" value="Trypsin-like serine proteases"/>
    <property type="match status" value="1"/>
</dbReference>
<dbReference type="OrthoDB" id="6339452at2759"/>
<dbReference type="InterPro" id="IPR001254">
    <property type="entry name" value="Trypsin_dom"/>
</dbReference>
<dbReference type="SMART" id="SM00020">
    <property type="entry name" value="Tryp_SPc"/>
    <property type="match status" value="1"/>
</dbReference>
<evidence type="ECO:0000256" key="3">
    <source>
        <dbReference type="ARBA" id="ARBA00022670"/>
    </source>
</evidence>
<dbReference type="FunFam" id="2.40.10.10:FF:000047">
    <property type="entry name" value="Trypsin eta"/>
    <property type="match status" value="1"/>
</dbReference>
<dbReference type="Proteomes" id="UP000192223">
    <property type="component" value="Unplaced"/>
</dbReference>
<evidence type="ECO:0000256" key="6">
    <source>
        <dbReference type="ARBA" id="ARBA00023157"/>
    </source>
</evidence>
<dbReference type="PANTHER" id="PTHR24252:SF7">
    <property type="entry name" value="HYALIN"/>
    <property type="match status" value="1"/>
</dbReference>
<evidence type="ECO:0000256" key="1">
    <source>
        <dbReference type="ARBA" id="ARBA00004613"/>
    </source>
</evidence>
<dbReference type="RefSeq" id="XP_018324880.1">
    <property type="nucleotide sequence ID" value="XM_018469378.1"/>
</dbReference>
<proteinExistence type="predicted"/>
<dbReference type="InterPro" id="IPR018114">
    <property type="entry name" value="TRYPSIN_HIS"/>
</dbReference>
<accession>A0A1W4WXU4</accession>
<keyword evidence="6" id="KW-1015">Disulfide bond</keyword>
<dbReference type="PRINTS" id="PR00722">
    <property type="entry name" value="CHYMOTRYPSIN"/>
</dbReference>
<keyword evidence="8" id="KW-0732">Signal</keyword>
<keyword evidence="3 7" id="KW-0645">Protease</keyword>
<evidence type="ECO:0000256" key="5">
    <source>
        <dbReference type="ARBA" id="ARBA00022825"/>
    </source>
</evidence>
<evidence type="ECO:0000313" key="10">
    <source>
        <dbReference type="Proteomes" id="UP000192223"/>
    </source>
</evidence>
<keyword evidence="10" id="KW-1185">Reference proteome</keyword>
<feature type="domain" description="Peptidase S1" evidence="9">
    <location>
        <begin position="69"/>
        <end position="313"/>
    </location>
</feature>
<dbReference type="InterPro" id="IPR001314">
    <property type="entry name" value="Peptidase_S1A"/>
</dbReference>
<dbReference type="FunCoup" id="A0A1W4WXU4">
    <property type="interactions" value="11"/>
</dbReference>
<dbReference type="GeneID" id="108736804"/>
<keyword evidence="2" id="KW-0964">Secreted</keyword>
<evidence type="ECO:0000256" key="4">
    <source>
        <dbReference type="ARBA" id="ARBA00022801"/>
    </source>
</evidence>
<dbReference type="InterPro" id="IPR043504">
    <property type="entry name" value="Peptidase_S1_PA_chymotrypsin"/>
</dbReference>
<dbReference type="STRING" id="224129.A0A1W4WXU4"/>
<dbReference type="InterPro" id="IPR009003">
    <property type="entry name" value="Peptidase_S1_PA"/>
</dbReference>
<dbReference type="CDD" id="cd00190">
    <property type="entry name" value="Tryp_SPc"/>
    <property type="match status" value="1"/>
</dbReference>
<organism evidence="10 11">
    <name type="scientific">Agrilus planipennis</name>
    <name type="common">Emerald ash borer</name>
    <name type="synonym">Agrilus marcopoli</name>
    <dbReference type="NCBI Taxonomy" id="224129"/>
    <lineage>
        <taxon>Eukaryota</taxon>
        <taxon>Metazoa</taxon>
        <taxon>Ecdysozoa</taxon>
        <taxon>Arthropoda</taxon>
        <taxon>Hexapoda</taxon>
        <taxon>Insecta</taxon>
        <taxon>Pterygota</taxon>
        <taxon>Neoptera</taxon>
        <taxon>Endopterygota</taxon>
        <taxon>Coleoptera</taxon>
        <taxon>Polyphaga</taxon>
        <taxon>Elateriformia</taxon>
        <taxon>Buprestoidea</taxon>
        <taxon>Buprestidae</taxon>
        <taxon>Agrilinae</taxon>
        <taxon>Agrilus</taxon>
    </lineage>
</organism>
<dbReference type="PROSITE" id="PS00134">
    <property type="entry name" value="TRYPSIN_HIS"/>
    <property type="match status" value="1"/>
</dbReference>
<evidence type="ECO:0000256" key="7">
    <source>
        <dbReference type="RuleBase" id="RU363034"/>
    </source>
</evidence>
<dbReference type="SUPFAM" id="SSF50494">
    <property type="entry name" value="Trypsin-like serine proteases"/>
    <property type="match status" value="1"/>
</dbReference>
<evidence type="ECO:0000256" key="2">
    <source>
        <dbReference type="ARBA" id="ARBA00022525"/>
    </source>
</evidence>
<evidence type="ECO:0000313" key="11">
    <source>
        <dbReference type="RefSeq" id="XP_018324880.1"/>
    </source>
</evidence>
<dbReference type="GO" id="GO:0005576">
    <property type="term" value="C:extracellular region"/>
    <property type="evidence" value="ECO:0007669"/>
    <property type="project" value="UniProtKB-SubCell"/>
</dbReference>
<dbReference type="AlphaFoldDB" id="A0A1W4WXU4"/>